<dbReference type="InParanoid" id="A0A0D0A1E8"/>
<dbReference type="HOGENOM" id="CLU_2628764_0_0_1"/>
<evidence type="ECO:0000313" key="1">
    <source>
        <dbReference type="EMBL" id="KIK43780.1"/>
    </source>
</evidence>
<keyword evidence="2" id="KW-1185">Reference proteome</keyword>
<accession>A0A0D0A1E8</accession>
<dbReference type="Proteomes" id="UP000054485">
    <property type="component" value="Unassembled WGS sequence"/>
</dbReference>
<dbReference type="EMBL" id="KN835204">
    <property type="protein sequence ID" value="KIK43780.1"/>
    <property type="molecule type" value="Genomic_DNA"/>
</dbReference>
<reference evidence="1 2" key="1">
    <citation type="submission" date="2014-04" db="EMBL/GenBank/DDBJ databases">
        <authorList>
            <consortium name="DOE Joint Genome Institute"/>
            <person name="Kuo A."/>
            <person name="Ruytinx J."/>
            <person name="Rineau F."/>
            <person name="Colpaert J."/>
            <person name="Kohler A."/>
            <person name="Nagy L.G."/>
            <person name="Floudas D."/>
            <person name="Copeland A."/>
            <person name="Barry K.W."/>
            <person name="Cichocki N."/>
            <person name="Veneault-Fourrey C."/>
            <person name="LaButti K."/>
            <person name="Lindquist E.A."/>
            <person name="Lipzen A."/>
            <person name="Lundell T."/>
            <person name="Morin E."/>
            <person name="Murat C."/>
            <person name="Sun H."/>
            <person name="Tunlid A."/>
            <person name="Henrissat B."/>
            <person name="Grigoriev I.V."/>
            <person name="Hibbett D.S."/>
            <person name="Martin F."/>
            <person name="Nordberg H.P."/>
            <person name="Cantor M.N."/>
            <person name="Hua S.X."/>
        </authorList>
    </citation>
    <scope>NUCLEOTIDE SEQUENCE [LARGE SCALE GENOMIC DNA]</scope>
    <source>
        <strain evidence="1 2">UH-Slu-Lm8-n1</strain>
    </source>
</reference>
<dbReference type="AlphaFoldDB" id="A0A0D0A1E8"/>
<sequence length="78" mass="8720">MSAVCAGRFRRAFHRVGAELVFRPAAARHNRAGLKNLLMCSNYLIFLGRVHCIKPHRTSPNTGNPINEMSSCCRVSHL</sequence>
<organism evidence="1 2">
    <name type="scientific">Suillus luteus UH-Slu-Lm8-n1</name>
    <dbReference type="NCBI Taxonomy" id="930992"/>
    <lineage>
        <taxon>Eukaryota</taxon>
        <taxon>Fungi</taxon>
        <taxon>Dikarya</taxon>
        <taxon>Basidiomycota</taxon>
        <taxon>Agaricomycotina</taxon>
        <taxon>Agaricomycetes</taxon>
        <taxon>Agaricomycetidae</taxon>
        <taxon>Boletales</taxon>
        <taxon>Suillineae</taxon>
        <taxon>Suillaceae</taxon>
        <taxon>Suillus</taxon>
    </lineage>
</organism>
<protein>
    <submittedName>
        <fullName evidence="1">Uncharacterized protein</fullName>
    </submittedName>
</protein>
<proteinExistence type="predicted"/>
<evidence type="ECO:0000313" key="2">
    <source>
        <dbReference type="Proteomes" id="UP000054485"/>
    </source>
</evidence>
<name>A0A0D0A1E8_9AGAM</name>
<feature type="non-terminal residue" evidence="1">
    <location>
        <position position="78"/>
    </location>
</feature>
<reference evidence="2" key="2">
    <citation type="submission" date="2015-01" db="EMBL/GenBank/DDBJ databases">
        <title>Evolutionary Origins and Diversification of the Mycorrhizal Mutualists.</title>
        <authorList>
            <consortium name="DOE Joint Genome Institute"/>
            <consortium name="Mycorrhizal Genomics Consortium"/>
            <person name="Kohler A."/>
            <person name="Kuo A."/>
            <person name="Nagy L.G."/>
            <person name="Floudas D."/>
            <person name="Copeland A."/>
            <person name="Barry K.W."/>
            <person name="Cichocki N."/>
            <person name="Veneault-Fourrey C."/>
            <person name="LaButti K."/>
            <person name="Lindquist E.A."/>
            <person name="Lipzen A."/>
            <person name="Lundell T."/>
            <person name="Morin E."/>
            <person name="Murat C."/>
            <person name="Riley R."/>
            <person name="Ohm R."/>
            <person name="Sun H."/>
            <person name="Tunlid A."/>
            <person name="Henrissat B."/>
            <person name="Grigoriev I.V."/>
            <person name="Hibbett D.S."/>
            <person name="Martin F."/>
        </authorList>
    </citation>
    <scope>NUCLEOTIDE SEQUENCE [LARGE SCALE GENOMIC DNA]</scope>
    <source>
        <strain evidence="2">UH-Slu-Lm8-n1</strain>
    </source>
</reference>
<gene>
    <name evidence="1" type="ORF">CY34DRAFT_803383</name>
</gene>